<name>A0A9D2CZ03_9FIRM</name>
<dbReference type="EC" id="2.4.1.25" evidence="3 10"/>
<evidence type="ECO:0000256" key="6">
    <source>
        <dbReference type="ARBA" id="ARBA00022679"/>
    </source>
</evidence>
<dbReference type="Pfam" id="PF02446">
    <property type="entry name" value="Glyco_hydro_77"/>
    <property type="match status" value="1"/>
</dbReference>
<dbReference type="EMBL" id="DXCL01000026">
    <property type="protein sequence ID" value="HIZ03456.1"/>
    <property type="molecule type" value="Genomic_DNA"/>
</dbReference>
<dbReference type="Gene3D" id="3.20.20.80">
    <property type="entry name" value="Glycosidases"/>
    <property type="match status" value="1"/>
</dbReference>
<keyword evidence="5 10" id="KW-0328">Glycosyltransferase</keyword>
<dbReference type="PANTHER" id="PTHR32438:SF5">
    <property type="entry name" value="4-ALPHA-GLUCANOTRANSFERASE DPE1, CHLOROPLASTIC_AMYLOPLASTIC"/>
    <property type="match status" value="1"/>
</dbReference>
<evidence type="ECO:0000256" key="2">
    <source>
        <dbReference type="ARBA" id="ARBA00005684"/>
    </source>
</evidence>
<evidence type="ECO:0000256" key="4">
    <source>
        <dbReference type="ARBA" id="ARBA00020295"/>
    </source>
</evidence>
<evidence type="ECO:0000256" key="8">
    <source>
        <dbReference type="ARBA" id="ARBA00031423"/>
    </source>
</evidence>
<gene>
    <name evidence="11" type="primary">malQ</name>
    <name evidence="11" type="ORF">H9727_04135</name>
</gene>
<evidence type="ECO:0000256" key="3">
    <source>
        <dbReference type="ARBA" id="ARBA00012560"/>
    </source>
</evidence>
<evidence type="ECO:0000256" key="5">
    <source>
        <dbReference type="ARBA" id="ARBA00022676"/>
    </source>
</evidence>
<protein>
    <recommendedName>
        <fullName evidence="4 10">4-alpha-glucanotransferase</fullName>
        <ecNumber evidence="3 10">2.4.1.25</ecNumber>
    </recommendedName>
    <alternativeName>
        <fullName evidence="8 10">Amylomaltase</fullName>
    </alternativeName>
    <alternativeName>
        <fullName evidence="9 10">Disproportionating enzyme</fullName>
    </alternativeName>
</protein>
<evidence type="ECO:0000256" key="1">
    <source>
        <dbReference type="ARBA" id="ARBA00000439"/>
    </source>
</evidence>
<dbReference type="InterPro" id="IPR017853">
    <property type="entry name" value="GH"/>
</dbReference>
<dbReference type="GO" id="GO:0004134">
    <property type="term" value="F:4-alpha-glucanotransferase activity"/>
    <property type="evidence" value="ECO:0007669"/>
    <property type="project" value="UniProtKB-EC"/>
</dbReference>
<dbReference type="AlphaFoldDB" id="A0A9D2CZ03"/>
<comment type="caution">
    <text evidence="11">The sequence shown here is derived from an EMBL/GenBank/DDBJ whole genome shotgun (WGS) entry which is preliminary data.</text>
</comment>
<evidence type="ECO:0000256" key="7">
    <source>
        <dbReference type="ARBA" id="ARBA00023277"/>
    </source>
</evidence>
<evidence type="ECO:0000256" key="10">
    <source>
        <dbReference type="RuleBase" id="RU361207"/>
    </source>
</evidence>
<dbReference type="Proteomes" id="UP000824132">
    <property type="component" value="Unassembled WGS sequence"/>
</dbReference>
<reference evidence="11" key="1">
    <citation type="journal article" date="2021" name="PeerJ">
        <title>Extensive microbial diversity within the chicken gut microbiome revealed by metagenomics and culture.</title>
        <authorList>
            <person name="Gilroy R."/>
            <person name="Ravi A."/>
            <person name="Getino M."/>
            <person name="Pursley I."/>
            <person name="Horton D.L."/>
            <person name="Alikhan N.F."/>
            <person name="Baker D."/>
            <person name="Gharbi K."/>
            <person name="Hall N."/>
            <person name="Watson M."/>
            <person name="Adriaenssens E.M."/>
            <person name="Foster-Nyarko E."/>
            <person name="Jarju S."/>
            <person name="Secka A."/>
            <person name="Antonio M."/>
            <person name="Oren A."/>
            <person name="Chaudhuri R.R."/>
            <person name="La Ragione R."/>
            <person name="Hildebrand F."/>
            <person name="Pallen M.J."/>
        </authorList>
    </citation>
    <scope>NUCLEOTIDE SEQUENCE</scope>
    <source>
        <strain evidence="11">CHK187-5294</strain>
    </source>
</reference>
<evidence type="ECO:0000313" key="12">
    <source>
        <dbReference type="Proteomes" id="UP000824132"/>
    </source>
</evidence>
<organism evidence="11 12">
    <name type="scientific">Candidatus Borkfalkia avistercoris</name>
    <dbReference type="NCBI Taxonomy" id="2838504"/>
    <lineage>
        <taxon>Bacteria</taxon>
        <taxon>Bacillati</taxon>
        <taxon>Bacillota</taxon>
        <taxon>Clostridia</taxon>
        <taxon>Christensenellales</taxon>
        <taxon>Christensenellaceae</taxon>
        <taxon>Candidatus Borkfalkia</taxon>
    </lineage>
</organism>
<comment type="catalytic activity">
    <reaction evidence="1 10">
        <text>Transfers a segment of a (1-&gt;4)-alpha-D-glucan to a new position in an acceptor, which may be glucose or a (1-&gt;4)-alpha-D-glucan.</text>
        <dbReference type="EC" id="2.4.1.25"/>
    </reaction>
</comment>
<accession>A0A9D2CZ03</accession>
<keyword evidence="6 10" id="KW-0808">Transferase</keyword>
<comment type="similarity">
    <text evidence="2 10">Belongs to the disproportionating enzyme family.</text>
</comment>
<keyword evidence="7 10" id="KW-0119">Carbohydrate metabolism</keyword>
<dbReference type="NCBIfam" id="TIGR00217">
    <property type="entry name" value="malQ"/>
    <property type="match status" value="1"/>
</dbReference>
<evidence type="ECO:0000313" key="11">
    <source>
        <dbReference type="EMBL" id="HIZ03456.1"/>
    </source>
</evidence>
<dbReference type="InterPro" id="IPR003385">
    <property type="entry name" value="Glyco_hydro_77"/>
</dbReference>
<dbReference type="SUPFAM" id="SSF51445">
    <property type="entry name" value="(Trans)glycosidases"/>
    <property type="match status" value="1"/>
</dbReference>
<sequence>MRPRERAAGVLLHISSLPGKEGIGTLGESAYRFADFLKKSGARYWQVLPLVQTGFGDSPYQSVFTSSGNPYFIDLFALVKEGLLKRREIAPVCRGGKVDYGFLYREKYKVLRLAFSRFDISDLDFVSFVGRGEFEDYALYMAIKQKSGNKSFDLWEKRFKYRDAAALASFKEENKGEYLFWLFLQYKFFAQWNALKSYVNGLGIRIVGDIPLYVAADSADVWANPRLFKLKNNLKPKKVAGVPPDYFSATGQLWGNPVYNWKVHEAEGFVWWCERIRRAFAMYDTVRIDHFRGFDRFYEIDAGEDSAINGRWKRGPGMALFAAVKEKLGKLDFIAEDLGTLDAGVYRLMRRAGYPGMKVIQFAFDGNPKNPYLPENIGENSVCYTGTHDNDTMVGYLSGLNAEGLQYFYRRMKEQFRKLGIARRFSGVKGAAKAAAELAFASEAYLAVLPMQDIMLTGSDTRMNTPSVPVGNWQYRLRALPSDKEAEELYELTRSYGRL</sequence>
<reference evidence="11" key="2">
    <citation type="submission" date="2021-04" db="EMBL/GenBank/DDBJ databases">
        <authorList>
            <person name="Gilroy R."/>
        </authorList>
    </citation>
    <scope>NUCLEOTIDE SEQUENCE</scope>
    <source>
        <strain evidence="11">CHK187-5294</strain>
    </source>
</reference>
<dbReference type="PANTHER" id="PTHR32438">
    <property type="entry name" value="4-ALPHA-GLUCANOTRANSFERASE DPE1, CHLOROPLASTIC/AMYLOPLASTIC"/>
    <property type="match status" value="1"/>
</dbReference>
<proteinExistence type="inferred from homology"/>
<dbReference type="GO" id="GO:0005975">
    <property type="term" value="P:carbohydrate metabolic process"/>
    <property type="evidence" value="ECO:0007669"/>
    <property type="project" value="InterPro"/>
</dbReference>
<evidence type="ECO:0000256" key="9">
    <source>
        <dbReference type="ARBA" id="ARBA00031501"/>
    </source>
</evidence>
<dbReference type="NCBIfam" id="NF011080">
    <property type="entry name" value="PRK14508.1-3"/>
    <property type="match status" value="1"/>
</dbReference>